<organism evidence="3 4">
    <name type="scientific">Eeniella nana</name>
    <name type="common">Yeast</name>
    <name type="synonym">Brettanomyces nanus</name>
    <dbReference type="NCBI Taxonomy" id="13502"/>
    <lineage>
        <taxon>Eukaryota</taxon>
        <taxon>Fungi</taxon>
        <taxon>Dikarya</taxon>
        <taxon>Ascomycota</taxon>
        <taxon>Saccharomycotina</taxon>
        <taxon>Pichiomycetes</taxon>
        <taxon>Pichiales</taxon>
        <taxon>Pichiaceae</taxon>
        <taxon>Brettanomyces</taxon>
    </lineage>
</organism>
<dbReference type="EMBL" id="CP064813">
    <property type="protein sequence ID" value="QPG74884.1"/>
    <property type="molecule type" value="Genomic_DNA"/>
</dbReference>
<sequence length="157" mass="17580">MDNSNIVEQYKLQGHFDSKRKQLLDEFQNGTSGVKGKLDDLLEELVDLKVQANPELVVENRGKLVAQIQASLTKQQMYSRPTPKGPRGLNHSAPRLTKVEAGPSETPSSTITQKEADIIKQINELLNGYVKEVVSGNEQLNKDLEQSLARIERQTKQ</sequence>
<accession>A0A875S6S9</accession>
<feature type="region of interest" description="Disordered" evidence="1">
    <location>
        <begin position="72"/>
        <end position="113"/>
    </location>
</feature>
<evidence type="ECO:0000313" key="3">
    <source>
        <dbReference type="EMBL" id="QPG74884.1"/>
    </source>
</evidence>
<dbReference type="RefSeq" id="XP_038778449.1">
    <property type="nucleotide sequence ID" value="XM_038922521.1"/>
</dbReference>
<evidence type="ECO:0000259" key="2">
    <source>
        <dbReference type="Pfam" id="PF05205"/>
    </source>
</evidence>
<dbReference type="GeneID" id="62195622"/>
<evidence type="ECO:0000313" key="4">
    <source>
        <dbReference type="Proteomes" id="UP000662931"/>
    </source>
</evidence>
<dbReference type="AlphaFoldDB" id="A0A875S6S9"/>
<dbReference type="InterPro" id="IPR055264">
    <property type="entry name" value="BOD1/SHG1_dom"/>
</dbReference>
<dbReference type="OrthoDB" id="5579731at2759"/>
<dbReference type="Pfam" id="PF05205">
    <property type="entry name" value="COMPASS-Shg1"/>
    <property type="match status" value="1"/>
</dbReference>
<evidence type="ECO:0000256" key="1">
    <source>
        <dbReference type="SAM" id="MobiDB-lite"/>
    </source>
</evidence>
<reference evidence="3" key="1">
    <citation type="submission" date="2020-10" db="EMBL/GenBank/DDBJ databases">
        <authorList>
            <person name="Roach M.J.R."/>
        </authorList>
    </citation>
    <scope>NUCLEOTIDE SEQUENCE</scope>
    <source>
        <strain evidence="3">CBS 1945</strain>
    </source>
</reference>
<gene>
    <name evidence="3" type="ORF">FOA43_002221</name>
</gene>
<proteinExistence type="predicted"/>
<name>A0A875S6S9_EENNA</name>
<dbReference type="KEGG" id="bnn:FOA43_002221"/>
<keyword evidence="4" id="KW-1185">Reference proteome</keyword>
<feature type="domain" description="BOD1/SHG1" evidence="2">
    <location>
        <begin position="6"/>
        <end position="79"/>
    </location>
</feature>
<dbReference type="Proteomes" id="UP000662931">
    <property type="component" value="Chromosome 2"/>
</dbReference>
<protein>
    <recommendedName>
        <fullName evidence="2">BOD1/SHG1 domain-containing protein</fullName>
    </recommendedName>
</protein>